<gene>
    <name evidence="1" type="ORF">VSF3289_03249</name>
</gene>
<sequence length="64" mass="7251">MKVDDILRIQKLASRIRTVSVVSQEGEVCELGEEGVQDLLEIQQEQAMEIERIAARLLKSVTVR</sequence>
<organism evidence="1 2">
    <name type="scientific">Vibrio scophthalmi</name>
    <dbReference type="NCBI Taxonomy" id="45658"/>
    <lineage>
        <taxon>Bacteria</taxon>
        <taxon>Pseudomonadati</taxon>
        <taxon>Pseudomonadota</taxon>
        <taxon>Gammaproteobacteria</taxon>
        <taxon>Vibrionales</taxon>
        <taxon>Vibrionaceae</taxon>
        <taxon>Vibrio</taxon>
    </lineage>
</organism>
<reference evidence="1 2" key="1">
    <citation type="submission" date="2016-08" db="EMBL/GenBank/DDBJ databases">
        <title>Genome sequencing of Vibrio scophthalmi strain FP3289, an isolated from Paralichthys olivaceus.</title>
        <authorList>
            <person name="Han H.-J."/>
        </authorList>
    </citation>
    <scope>NUCLEOTIDE SEQUENCE [LARGE SCALE GENOMIC DNA]</scope>
    <source>
        <strain evidence="1 2">FP3289</strain>
    </source>
</reference>
<dbReference type="AlphaFoldDB" id="A0A1E3WIY4"/>
<dbReference type="Proteomes" id="UP000095131">
    <property type="component" value="Unassembled WGS sequence"/>
</dbReference>
<dbReference type="RefSeq" id="WP_069447437.1">
    <property type="nucleotide sequence ID" value="NZ_MDCJ01000004.1"/>
</dbReference>
<proteinExistence type="predicted"/>
<name>A0A1E3WIY4_9VIBR</name>
<accession>A0A1E3WIY4</accession>
<evidence type="ECO:0000313" key="2">
    <source>
        <dbReference type="Proteomes" id="UP000095131"/>
    </source>
</evidence>
<evidence type="ECO:0000313" key="1">
    <source>
        <dbReference type="EMBL" id="ODS09728.1"/>
    </source>
</evidence>
<dbReference type="EMBL" id="MDCJ01000004">
    <property type="protein sequence ID" value="ODS09728.1"/>
    <property type="molecule type" value="Genomic_DNA"/>
</dbReference>
<protein>
    <submittedName>
        <fullName evidence="1">Uncharacterized protein</fullName>
    </submittedName>
</protein>
<comment type="caution">
    <text evidence="1">The sequence shown here is derived from an EMBL/GenBank/DDBJ whole genome shotgun (WGS) entry which is preliminary data.</text>
</comment>